<organism evidence="13 14">
    <name type="scientific">Rubrimonas cliftonensis</name>
    <dbReference type="NCBI Taxonomy" id="89524"/>
    <lineage>
        <taxon>Bacteria</taxon>
        <taxon>Pseudomonadati</taxon>
        <taxon>Pseudomonadota</taxon>
        <taxon>Alphaproteobacteria</taxon>
        <taxon>Rhodobacterales</taxon>
        <taxon>Paracoccaceae</taxon>
        <taxon>Rubrimonas</taxon>
    </lineage>
</organism>
<keyword evidence="10" id="KW-1133">Transmembrane helix</keyword>
<dbReference type="GO" id="GO:0000155">
    <property type="term" value="F:phosphorelay sensor kinase activity"/>
    <property type="evidence" value="ECO:0007669"/>
    <property type="project" value="InterPro"/>
</dbReference>
<evidence type="ECO:0000256" key="8">
    <source>
        <dbReference type="ARBA" id="ARBA00022777"/>
    </source>
</evidence>
<keyword evidence="5" id="KW-0808">Transferase</keyword>
<evidence type="ECO:0000256" key="4">
    <source>
        <dbReference type="ARBA" id="ARBA00022553"/>
    </source>
</evidence>
<dbReference type="EMBL" id="FNQM01000021">
    <property type="protein sequence ID" value="SEA95548.1"/>
    <property type="molecule type" value="Genomic_DNA"/>
</dbReference>
<dbReference type="InterPro" id="IPR036097">
    <property type="entry name" value="HisK_dim/P_sf"/>
</dbReference>
<comment type="subcellular location">
    <subcellularLocation>
        <location evidence="2">Membrane</location>
    </subcellularLocation>
</comment>
<gene>
    <name evidence="13" type="ORF">SAMN05444370_12128</name>
</gene>
<evidence type="ECO:0000256" key="11">
    <source>
        <dbReference type="ARBA" id="ARBA00023136"/>
    </source>
</evidence>
<dbReference type="EC" id="2.7.13.3" evidence="3"/>
<keyword evidence="4" id="KW-0597">Phosphoprotein</keyword>
<dbReference type="CDD" id="cd00082">
    <property type="entry name" value="HisKA"/>
    <property type="match status" value="1"/>
</dbReference>
<dbReference type="STRING" id="89524.SAMN05444370_12128"/>
<dbReference type="GO" id="GO:0016020">
    <property type="term" value="C:membrane"/>
    <property type="evidence" value="ECO:0007669"/>
    <property type="project" value="UniProtKB-SubCell"/>
</dbReference>
<dbReference type="InterPro" id="IPR000014">
    <property type="entry name" value="PAS"/>
</dbReference>
<sequence length="496" mass="53891">MNAIRSAPNLRACEPPAAAEFDLGALVDGLSTALWLYDFDACRIVWANRSALRLWDAASLDALRSRDLMQEMSIGVRNRLAQHREDFELDAARRIEETWTLYPSGAPFRVTAILRRCDLGDGRAGMLVEANPDDGKTPSTVRSADALLRTPVLTALFDANGRELYANPSFRAAFGPGRRRCEDILRDHGDWAPFAEGLAAFGEHRATVRVATVAGLRWLDVHASGCNDAVTGDGAFLLSALDVTGARRQQQRLKEALDAAEAANEAKSRFLATMSHEMRTPLNGVLGMASVLEHGTLDRAQARSVETIRRSGVQLLEIVEDMLDIVALDNRAVEITPTSFSPQALIGAAIEGARRRAEAKALRLECDAAALRTLRFVHDASRIRQVLGHLIDNAVKFTPSGCVTVSVEPLDGDFSRGLRFEVADEGVGVPPGEERAIFERFHQVDGTITRRQGGAGLGLAICREMVALWAGEIGVTAREPQGSTFWFTVPALDATG</sequence>
<evidence type="ECO:0000256" key="2">
    <source>
        <dbReference type="ARBA" id="ARBA00004370"/>
    </source>
</evidence>
<dbReference type="SUPFAM" id="SSF47384">
    <property type="entry name" value="Homodimeric domain of signal transducing histidine kinase"/>
    <property type="match status" value="1"/>
</dbReference>
<dbReference type="AlphaFoldDB" id="A0A1H4FFL6"/>
<keyword evidence="11" id="KW-0472">Membrane</keyword>
<dbReference type="Pfam" id="PF02518">
    <property type="entry name" value="HATPase_c"/>
    <property type="match status" value="1"/>
</dbReference>
<evidence type="ECO:0000259" key="12">
    <source>
        <dbReference type="PROSITE" id="PS50109"/>
    </source>
</evidence>
<keyword evidence="6" id="KW-0812">Transmembrane</keyword>
<comment type="catalytic activity">
    <reaction evidence="1">
        <text>ATP + protein L-histidine = ADP + protein N-phospho-L-histidine.</text>
        <dbReference type="EC" id="2.7.13.3"/>
    </reaction>
</comment>
<dbReference type="Pfam" id="PF00512">
    <property type="entry name" value="HisKA"/>
    <property type="match status" value="1"/>
</dbReference>
<dbReference type="SMART" id="SM00387">
    <property type="entry name" value="HATPase_c"/>
    <property type="match status" value="1"/>
</dbReference>
<evidence type="ECO:0000256" key="9">
    <source>
        <dbReference type="ARBA" id="ARBA00022840"/>
    </source>
</evidence>
<accession>A0A1H4FFL6</accession>
<keyword evidence="7" id="KW-0547">Nucleotide-binding</keyword>
<dbReference type="FunFam" id="1.10.287.130:FF:000004">
    <property type="entry name" value="Ethylene receptor 1"/>
    <property type="match status" value="1"/>
</dbReference>
<dbReference type="SMART" id="SM00388">
    <property type="entry name" value="HisKA"/>
    <property type="match status" value="1"/>
</dbReference>
<evidence type="ECO:0000256" key="7">
    <source>
        <dbReference type="ARBA" id="ARBA00022741"/>
    </source>
</evidence>
<dbReference type="RefSeq" id="WP_175479006.1">
    <property type="nucleotide sequence ID" value="NZ_FNQM01000021.1"/>
</dbReference>
<evidence type="ECO:0000256" key="3">
    <source>
        <dbReference type="ARBA" id="ARBA00012438"/>
    </source>
</evidence>
<keyword evidence="14" id="KW-1185">Reference proteome</keyword>
<dbReference type="Gene3D" id="1.10.287.130">
    <property type="match status" value="1"/>
</dbReference>
<dbReference type="PANTHER" id="PTHR43047">
    <property type="entry name" value="TWO-COMPONENT HISTIDINE PROTEIN KINASE"/>
    <property type="match status" value="1"/>
</dbReference>
<evidence type="ECO:0000256" key="10">
    <source>
        <dbReference type="ARBA" id="ARBA00022989"/>
    </source>
</evidence>
<reference evidence="13 14" key="1">
    <citation type="submission" date="2016-10" db="EMBL/GenBank/DDBJ databases">
        <authorList>
            <person name="de Groot N.N."/>
        </authorList>
    </citation>
    <scope>NUCLEOTIDE SEQUENCE [LARGE SCALE GENOMIC DNA]</scope>
    <source>
        <strain evidence="13 14">DSM 15345</strain>
    </source>
</reference>
<dbReference type="SUPFAM" id="SSF55874">
    <property type="entry name" value="ATPase domain of HSP90 chaperone/DNA topoisomerase II/histidine kinase"/>
    <property type="match status" value="1"/>
</dbReference>
<dbReference type="InterPro" id="IPR003594">
    <property type="entry name" value="HATPase_dom"/>
</dbReference>
<evidence type="ECO:0000256" key="5">
    <source>
        <dbReference type="ARBA" id="ARBA00022679"/>
    </source>
</evidence>
<name>A0A1H4FFL6_9RHOB</name>
<proteinExistence type="predicted"/>
<dbReference type="Pfam" id="PF13188">
    <property type="entry name" value="PAS_8"/>
    <property type="match status" value="1"/>
</dbReference>
<evidence type="ECO:0000313" key="14">
    <source>
        <dbReference type="Proteomes" id="UP000198703"/>
    </source>
</evidence>
<dbReference type="PROSITE" id="PS50109">
    <property type="entry name" value="HIS_KIN"/>
    <property type="match status" value="1"/>
</dbReference>
<feature type="domain" description="Histidine kinase" evidence="12">
    <location>
        <begin position="273"/>
        <end position="493"/>
    </location>
</feature>
<dbReference type="Gene3D" id="3.30.565.10">
    <property type="entry name" value="Histidine kinase-like ATPase, C-terminal domain"/>
    <property type="match status" value="1"/>
</dbReference>
<dbReference type="InterPro" id="IPR003661">
    <property type="entry name" value="HisK_dim/P_dom"/>
</dbReference>
<keyword evidence="8 13" id="KW-0418">Kinase</keyword>
<dbReference type="InterPro" id="IPR004358">
    <property type="entry name" value="Sig_transdc_His_kin-like_C"/>
</dbReference>
<evidence type="ECO:0000256" key="1">
    <source>
        <dbReference type="ARBA" id="ARBA00000085"/>
    </source>
</evidence>
<dbReference type="Proteomes" id="UP000198703">
    <property type="component" value="Unassembled WGS sequence"/>
</dbReference>
<dbReference type="PRINTS" id="PR00344">
    <property type="entry name" value="BCTRLSENSOR"/>
</dbReference>
<evidence type="ECO:0000256" key="6">
    <source>
        <dbReference type="ARBA" id="ARBA00022692"/>
    </source>
</evidence>
<evidence type="ECO:0000313" key="13">
    <source>
        <dbReference type="EMBL" id="SEA95548.1"/>
    </source>
</evidence>
<dbReference type="GO" id="GO:0005524">
    <property type="term" value="F:ATP binding"/>
    <property type="evidence" value="ECO:0007669"/>
    <property type="project" value="UniProtKB-KW"/>
</dbReference>
<dbReference type="InterPro" id="IPR035965">
    <property type="entry name" value="PAS-like_dom_sf"/>
</dbReference>
<dbReference type="SUPFAM" id="SSF55785">
    <property type="entry name" value="PYP-like sensor domain (PAS domain)"/>
    <property type="match status" value="1"/>
</dbReference>
<dbReference type="CDD" id="cd16922">
    <property type="entry name" value="HATPase_EvgS-ArcB-TorS-like"/>
    <property type="match status" value="1"/>
</dbReference>
<dbReference type="InterPro" id="IPR005467">
    <property type="entry name" value="His_kinase_dom"/>
</dbReference>
<dbReference type="InterPro" id="IPR036890">
    <property type="entry name" value="HATPase_C_sf"/>
</dbReference>
<protein>
    <recommendedName>
        <fullName evidence="3">histidine kinase</fullName>
        <ecNumber evidence="3">2.7.13.3</ecNumber>
    </recommendedName>
</protein>
<keyword evidence="9" id="KW-0067">ATP-binding</keyword>